<evidence type="ECO:0000256" key="1">
    <source>
        <dbReference type="SAM" id="MobiDB-lite"/>
    </source>
</evidence>
<dbReference type="Proteomes" id="UP000504632">
    <property type="component" value="Chromosome 3"/>
</dbReference>
<keyword evidence="2" id="KW-1185">Reference proteome</keyword>
<reference evidence="3" key="1">
    <citation type="submission" date="2025-08" db="UniProtKB">
        <authorList>
            <consortium name="RefSeq"/>
        </authorList>
    </citation>
    <scope>IDENTIFICATION</scope>
</reference>
<evidence type="ECO:0000313" key="3">
    <source>
        <dbReference type="RefSeq" id="XP_030623696.1"/>
    </source>
</evidence>
<evidence type="ECO:0000313" key="2">
    <source>
        <dbReference type="Proteomes" id="UP000504632"/>
    </source>
</evidence>
<dbReference type="GeneID" id="115806977"/>
<accession>A0A6J2UXA1</accession>
<sequence length="224" mass="24530">MLGGLGAPVSHQHFGQLALPSHSPPLQKMLGDTTHLPSLSQLFQAPEQFPTSLILKGRFSRAGLSTALAISSPASFRLWFRHRRPTFPIMRLSSYAVKVALDEILSQCKHPPFRPLADYTGPPGLGADHSYSRRSSQEASLKRKRASARKSVPSSSPQRHSKVRLLPEKSLEHLSRHGSSPKPLRLESSPAEPLNSFALASANVKYPGLHSRGTSREVIQALIN</sequence>
<name>A0A6J2UXA1_CHACN</name>
<gene>
    <name evidence="3" type="primary">LOC115806977</name>
</gene>
<organism evidence="2 3">
    <name type="scientific">Chanos chanos</name>
    <name type="common">Milkfish</name>
    <name type="synonym">Mugil chanos</name>
    <dbReference type="NCBI Taxonomy" id="29144"/>
    <lineage>
        <taxon>Eukaryota</taxon>
        <taxon>Metazoa</taxon>
        <taxon>Chordata</taxon>
        <taxon>Craniata</taxon>
        <taxon>Vertebrata</taxon>
        <taxon>Euteleostomi</taxon>
        <taxon>Actinopterygii</taxon>
        <taxon>Neopterygii</taxon>
        <taxon>Teleostei</taxon>
        <taxon>Ostariophysi</taxon>
        <taxon>Gonorynchiformes</taxon>
        <taxon>Chanidae</taxon>
        <taxon>Chanos</taxon>
    </lineage>
</organism>
<dbReference type="RefSeq" id="XP_030623696.1">
    <property type="nucleotide sequence ID" value="XM_030767836.1"/>
</dbReference>
<feature type="compositionally biased region" description="Basic and acidic residues" evidence="1">
    <location>
        <begin position="165"/>
        <end position="175"/>
    </location>
</feature>
<dbReference type="InParanoid" id="A0A6J2UXA1"/>
<dbReference type="AlphaFoldDB" id="A0A6J2UXA1"/>
<proteinExistence type="predicted"/>
<feature type="region of interest" description="Disordered" evidence="1">
    <location>
        <begin position="112"/>
        <end position="190"/>
    </location>
</feature>
<dbReference type="OrthoDB" id="6163216at2759"/>
<protein>
    <submittedName>
        <fullName evidence="3">Uncharacterized protein LOC115806977</fullName>
    </submittedName>
</protein>